<evidence type="ECO:0000256" key="1">
    <source>
        <dbReference type="SAM" id="SignalP"/>
    </source>
</evidence>
<comment type="caution">
    <text evidence="2">The sequence shown here is derived from an EMBL/GenBank/DDBJ whole genome shotgun (WGS) entry which is preliminary data.</text>
</comment>
<evidence type="ECO:0000313" key="2">
    <source>
        <dbReference type="EMBL" id="MEN7547487.1"/>
    </source>
</evidence>
<dbReference type="AlphaFoldDB" id="A0AAW9RUZ0"/>
<keyword evidence="2" id="KW-0645">Protease</keyword>
<keyword evidence="1" id="KW-0732">Signal</keyword>
<organism evidence="2 3">
    <name type="scientific">Rapidithrix thailandica</name>
    <dbReference type="NCBI Taxonomy" id="413964"/>
    <lineage>
        <taxon>Bacteria</taxon>
        <taxon>Pseudomonadati</taxon>
        <taxon>Bacteroidota</taxon>
        <taxon>Cytophagia</taxon>
        <taxon>Cytophagales</taxon>
        <taxon>Flammeovirgaceae</taxon>
        <taxon>Rapidithrix</taxon>
    </lineage>
</organism>
<dbReference type="Proteomes" id="UP001403385">
    <property type="component" value="Unassembled WGS sequence"/>
</dbReference>
<keyword evidence="3" id="KW-1185">Reference proteome</keyword>
<name>A0AAW9RUZ0_9BACT</name>
<keyword evidence="2" id="KW-0121">Carboxypeptidase</keyword>
<evidence type="ECO:0000313" key="3">
    <source>
        <dbReference type="Proteomes" id="UP001403385"/>
    </source>
</evidence>
<proteinExistence type="predicted"/>
<sequence>MNLLQHLNPKVFLVASALFFCAITQSIAQGEKSTIQFSGIVVDGDNSYGVPGVHVYIKRAGLGTVTNGVGFFSLPTLSGDTVTISAVGYKKQNIIIPERKDAGFTVLIDLQTDTTYLPVVEVFPYASPEIFKEAFLALDIRDERYENMEKNLNQQTLNEMARSLPMDGSLNHRYFMYNQIDRGANRFFAPSFSILNPFAWAEFIKSVKRGDLKKKN</sequence>
<feature type="chain" id="PRO_5043353715" evidence="1">
    <location>
        <begin position="29"/>
        <end position="216"/>
    </location>
</feature>
<dbReference type="SUPFAM" id="SSF49464">
    <property type="entry name" value="Carboxypeptidase regulatory domain-like"/>
    <property type="match status" value="1"/>
</dbReference>
<keyword evidence="2" id="KW-0378">Hydrolase</keyword>
<dbReference type="InterPro" id="IPR008969">
    <property type="entry name" value="CarboxyPept-like_regulatory"/>
</dbReference>
<gene>
    <name evidence="2" type="ORF">AAG747_06190</name>
</gene>
<dbReference type="Pfam" id="PF13715">
    <property type="entry name" value="CarbopepD_reg_2"/>
    <property type="match status" value="1"/>
</dbReference>
<reference evidence="2 3" key="1">
    <citation type="submission" date="2024-04" db="EMBL/GenBank/DDBJ databases">
        <title>Novel genus in family Flammeovirgaceae.</title>
        <authorList>
            <person name="Nguyen T.H."/>
            <person name="Vuong T.Q."/>
            <person name="Le H."/>
            <person name="Kim S.-G."/>
        </authorList>
    </citation>
    <scope>NUCLEOTIDE SEQUENCE [LARGE SCALE GENOMIC DNA]</scope>
    <source>
        <strain evidence="2 3">JCM 23209</strain>
    </source>
</reference>
<dbReference type="EMBL" id="JBDKWZ010000003">
    <property type="protein sequence ID" value="MEN7547487.1"/>
    <property type="molecule type" value="Genomic_DNA"/>
</dbReference>
<accession>A0AAW9RUZ0</accession>
<protein>
    <submittedName>
        <fullName evidence="2">Carboxypeptidase-like regulatory domain-containing protein</fullName>
    </submittedName>
</protein>
<dbReference type="RefSeq" id="WP_346820275.1">
    <property type="nucleotide sequence ID" value="NZ_JBDKWZ010000003.1"/>
</dbReference>
<feature type="signal peptide" evidence="1">
    <location>
        <begin position="1"/>
        <end position="28"/>
    </location>
</feature>
<dbReference type="GO" id="GO:0004180">
    <property type="term" value="F:carboxypeptidase activity"/>
    <property type="evidence" value="ECO:0007669"/>
    <property type="project" value="UniProtKB-KW"/>
</dbReference>